<accession>A0A6M5UKD7</accession>
<proteinExistence type="predicted"/>
<keyword evidence="2" id="KW-1185">Reference proteome</keyword>
<dbReference type="EMBL" id="CP052757">
    <property type="protein sequence ID" value="QJW37139.1"/>
    <property type="molecule type" value="Genomic_DNA"/>
</dbReference>
<dbReference type="RefSeq" id="WP_154798939.1">
    <property type="nucleotide sequence ID" value="NZ_CP052757.1"/>
</dbReference>
<dbReference type="OrthoDB" id="9996638at2"/>
<dbReference type="AlphaFoldDB" id="A0A6M5UKD7"/>
<dbReference type="KEGG" id="cprt:FIC82_014035"/>
<name>A0A6M5UKD7_9MICO</name>
<gene>
    <name evidence="1" type="ORF">FIC82_014035</name>
</gene>
<organism evidence="1 2">
    <name type="scientific">Cellulosimicrobium protaetiae</name>
    <dbReference type="NCBI Taxonomy" id="2587808"/>
    <lineage>
        <taxon>Bacteria</taxon>
        <taxon>Bacillati</taxon>
        <taxon>Actinomycetota</taxon>
        <taxon>Actinomycetes</taxon>
        <taxon>Micrococcales</taxon>
        <taxon>Promicromonosporaceae</taxon>
        <taxon>Cellulosimicrobium</taxon>
    </lineage>
</organism>
<evidence type="ECO:0000313" key="1">
    <source>
        <dbReference type="EMBL" id="QJW37139.1"/>
    </source>
</evidence>
<protein>
    <submittedName>
        <fullName evidence="1">Uncharacterized protein</fullName>
    </submittedName>
</protein>
<reference evidence="1 2" key="1">
    <citation type="journal article" date="2022" name="Int. J. Syst. Evol. Microbiol.">
        <title>Cellulosimicrobium protaetiae sp. nov., isolated from the gut of the larva of Protaetia brevitarsis seulensis.</title>
        <authorList>
            <person name="Le Han H."/>
            <person name="Nguyen T.T.H."/>
            <person name="Li Z."/>
            <person name="Shin N.R."/>
            <person name="Kim S.G."/>
        </authorList>
    </citation>
    <scope>NUCLEOTIDE SEQUENCE [LARGE SCALE GENOMIC DNA]</scope>
    <source>
        <strain evidence="1 2">BI34</strain>
    </source>
</reference>
<dbReference type="Proteomes" id="UP000451354">
    <property type="component" value="Chromosome"/>
</dbReference>
<evidence type="ECO:0000313" key="2">
    <source>
        <dbReference type="Proteomes" id="UP000451354"/>
    </source>
</evidence>
<sequence length="169" mass="17656">MIAIGLLDRQGFEDALAHAGALGAGGDDLAGLSAPADGGFLGKLSEVWESIERALREAFVHGAERATAARDAAVALAERCMEEAGRRARDVHQALLSRLQDYVGTLVDTMLARLRPAFAVGGSDLTLDSVDVNQRISFTGSLKAAITEVVALTSSGELTVSAGYRVSRS</sequence>